<dbReference type="RefSeq" id="WP_250246830.1">
    <property type="nucleotide sequence ID" value="NZ_CP097749.1"/>
</dbReference>
<comment type="similarity">
    <text evidence="1">Belongs to the UPF0053 family.</text>
</comment>
<dbReference type="Proteomes" id="UP001056323">
    <property type="component" value="Chromosome"/>
</dbReference>
<dbReference type="GO" id="GO:0050660">
    <property type="term" value="F:flavin adenine dinucleotide binding"/>
    <property type="evidence" value="ECO:0007669"/>
    <property type="project" value="InterPro"/>
</dbReference>
<dbReference type="InterPro" id="IPR044751">
    <property type="entry name" value="Ion_transp-like_CBS"/>
</dbReference>
<dbReference type="PROSITE" id="PS51371">
    <property type="entry name" value="CBS"/>
    <property type="match status" value="2"/>
</dbReference>
<evidence type="ECO:0000256" key="8">
    <source>
        <dbReference type="ARBA" id="ARBA00040729"/>
    </source>
</evidence>
<dbReference type="InterPro" id="IPR016169">
    <property type="entry name" value="FAD-bd_PCMH_sub2"/>
</dbReference>
<dbReference type="PANTHER" id="PTHR22777">
    <property type="entry name" value="HEMOLYSIN-RELATED"/>
    <property type="match status" value="1"/>
</dbReference>
<gene>
    <name evidence="12" type="primary">corC</name>
    <name evidence="12" type="ORF">M9394_03200</name>
    <name evidence="11" type="ORF">M9404_01250</name>
</gene>
<dbReference type="KEGG" id="bhb:M9394_03200"/>
<evidence type="ECO:0000256" key="9">
    <source>
        <dbReference type="PROSITE-ProRule" id="PRU00703"/>
    </source>
</evidence>
<proteinExistence type="inferred from homology"/>
<dbReference type="GO" id="GO:0005886">
    <property type="term" value="C:plasma membrane"/>
    <property type="evidence" value="ECO:0007669"/>
    <property type="project" value="TreeGrafter"/>
</dbReference>
<evidence type="ECO:0000313" key="13">
    <source>
        <dbReference type="Proteomes" id="UP001056323"/>
    </source>
</evidence>
<dbReference type="Pfam" id="PF21917">
    <property type="entry name" value="NMB0537_N"/>
    <property type="match status" value="1"/>
</dbReference>
<protein>
    <recommendedName>
        <fullName evidence="8">Magnesium and cobalt efflux protein CorC</fullName>
    </recommendedName>
</protein>
<dbReference type="EMBL" id="CP097751">
    <property type="protein sequence ID" value="URJ27529.1"/>
    <property type="molecule type" value="Genomic_DNA"/>
</dbReference>
<dbReference type="InterPro" id="IPR000644">
    <property type="entry name" value="CBS_dom"/>
</dbReference>
<sequence length="294" mass="33882">MNNNNSEENVNSIRKKSFFTFILHHLFHSSPKNRNDLLNLIRDFEQNSLINSDTRDMLEGVMDIVEQKVRDVMVPRAQIIFLKNTQSWDEQLNIIIESAHSRFPVLYGNQDKIKGVLIAKDLLPFILKKSQPCSIDKILRPAMVVPEHKGVDRMLQEFRLQRCHMAIVIDEFGGMSGLITIEDILELIVGEIEDEYDNKDSFNICQINQHTFIINALTPVADFNKMFNTCFHNEEIDTIGGFIMQSFGHLPTNGESIDILGYKFKVTLIDSHRIVQLLVHIPKNSLYTPKENNL</sequence>
<dbReference type="SMART" id="SM01091">
    <property type="entry name" value="CorC_HlyC"/>
    <property type="match status" value="1"/>
</dbReference>
<dbReference type="InterPro" id="IPR005170">
    <property type="entry name" value="Transptr-assoc_dom"/>
</dbReference>
<evidence type="ECO:0000259" key="10">
    <source>
        <dbReference type="PROSITE" id="PS51371"/>
    </source>
</evidence>
<keyword evidence="3" id="KW-0677">Repeat</keyword>
<evidence type="ECO:0000256" key="4">
    <source>
        <dbReference type="ARBA" id="ARBA00022842"/>
    </source>
</evidence>
<keyword evidence="6" id="KW-0170">Cobalt</keyword>
<evidence type="ECO:0000256" key="1">
    <source>
        <dbReference type="ARBA" id="ARBA00006337"/>
    </source>
</evidence>
<reference evidence="12" key="1">
    <citation type="submission" date="2022-05" db="EMBL/GenBank/DDBJ databases">
        <title>Impact of host demography and evolutionary history on endosymbiont molecular evolution: a test in carpenter ants (Genus Camponotus) and their Blochmannia endosymbionts.</title>
        <authorList>
            <person name="Manthey J.D."/>
            <person name="Giron J.C."/>
            <person name="Hruska J.P."/>
        </authorList>
    </citation>
    <scope>NUCLEOTIDE SEQUENCE</scope>
    <source>
        <strain evidence="12">C-049</strain>
        <strain evidence="11">C-050</strain>
    </source>
</reference>
<evidence type="ECO:0000256" key="2">
    <source>
        <dbReference type="ARBA" id="ARBA00022448"/>
    </source>
</evidence>
<dbReference type="EMBL" id="CP097750">
    <property type="protein sequence ID" value="URJ24727.1"/>
    <property type="molecule type" value="Genomic_DNA"/>
</dbReference>
<dbReference type="InterPro" id="IPR046342">
    <property type="entry name" value="CBS_dom_sf"/>
</dbReference>
<keyword evidence="2" id="KW-0813">Transport</keyword>
<feature type="domain" description="CBS" evidence="10">
    <location>
        <begin position="73"/>
        <end position="133"/>
    </location>
</feature>
<evidence type="ECO:0000256" key="5">
    <source>
        <dbReference type="ARBA" id="ARBA00023122"/>
    </source>
</evidence>
<name>A0AAE9I7Z0_9ENTR</name>
<evidence type="ECO:0000256" key="3">
    <source>
        <dbReference type="ARBA" id="ARBA00022737"/>
    </source>
</evidence>
<dbReference type="FunFam" id="3.10.580.10:FF:000002">
    <property type="entry name" value="Magnesium/cobalt efflux protein CorC"/>
    <property type="match status" value="1"/>
</dbReference>
<dbReference type="Pfam" id="PF03471">
    <property type="entry name" value="CorC_HlyC"/>
    <property type="match status" value="1"/>
</dbReference>
<dbReference type="SUPFAM" id="SSF54631">
    <property type="entry name" value="CBS-domain pair"/>
    <property type="match status" value="1"/>
</dbReference>
<keyword evidence="5 9" id="KW-0129">CBS domain</keyword>
<dbReference type="CDD" id="cd04590">
    <property type="entry name" value="CBS_pair_CorC_HlyC_assoc"/>
    <property type="match status" value="1"/>
</dbReference>
<dbReference type="NCBIfam" id="NF011675">
    <property type="entry name" value="PRK15094.1"/>
    <property type="match status" value="1"/>
</dbReference>
<accession>A0AAE9I7Z0</accession>
<evidence type="ECO:0000256" key="7">
    <source>
        <dbReference type="ARBA" id="ARBA00037273"/>
    </source>
</evidence>
<dbReference type="AlphaFoldDB" id="A0AAE9I7Z0"/>
<dbReference type="InterPro" id="IPR054115">
    <property type="entry name" value="CorC_N"/>
</dbReference>
<dbReference type="PANTHER" id="PTHR22777:SF27">
    <property type="entry name" value="MAGNESIUM AND COBALT EFFLUX PROTEIN CORC"/>
    <property type="match status" value="1"/>
</dbReference>
<dbReference type="InterPro" id="IPR036318">
    <property type="entry name" value="FAD-bd_PCMH-like_sf"/>
</dbReference>
<evidence type="ECO:0000313" key="14">
    <source>
        <dbReference type="Proteomes" id="UP001056483"/>
    </source>
</evidence>
<organism evidence="12 13">
    <name type="scientific">Candidatus Blochmanniella camponoti</name>
    <dbReference type="NCBI Taxonomy" id="108080"/>
    <lineage>
        <taxon>Bacteria</taxon>
        <taxon>Pseudomonadati</taxon>
        <taxon>Pseudomonadota</taxon>
        <taxon>Gammaproteobacteria</taxon>
        <taxon>Enterobacterales</taxon>
        <taxon>Enterobacteriaceae</taxon>
        <taxon>ant endosymbionts</taxon>
        <taxon>Candidatus Blochmanniella</taxon>
    </lineage>
</organism>
<keyword evidence="4" id="KW-0460">Magnesium</keyword>
<dbReference type="Proteomes" id="UP001056483">
    <property type="component" value="Chromosome"/>
</dbReference>
<evidence type="ECO:0000313" key="12">
    <source>
        <dbReference type="EMBL" id="URJ27529.1"/>
    </source>
</evidence>
<keyword evidence="14" id="KW-1185">Reference proteome</keyword>
<dbReference type="Gene3D" id="3.30.465.10">
    <property type="match status" value="1"/>
</dbReference>
<dbReference type="Pfam" id="PF00571">
    <property type="entry name" value="CBS"/>
    <property type="match status" value="2"/>
</dbReference>
<evidence type="ECO:0000256" key="6">
    <source>
        <dbReference type="ARBA" id="ARBA00023285"/>
    </source>
</evidence>
<comment type="function">
    <text evidence="7">Plays a role in the transport of magnesium and cobalt ions.</text>
</comment>
<feature type="domain" description="CBS" evidence="10">
    <location>
        <begin position="138"/>
        <end position="195"/>
    </location>
</feature>
<evidence type="ECO:0000313" key="11">
    <source>
        <dbReference type="EMBL" id="URJ24727.1"/>
    </source>
</evidence>
<dbReference type="SUPFAM" id="SSF56176">
    <property type="entry name" value="FAD-binding/transporter-associated domain-like"/>
    <property type="match status" value="1"/>
</dbReference>
<dbReference type="Gene3D" id="3.10.580.10">
    <property type="entry name" value="CBS-domain"/>
    <property type="match status" value="1"/>
</dbReference>